<dbReference type="AlphaFoldDB" id="A0A1K2HUM4"/>
<reference evidence="7 8" key="1">
    <citation type="submission" date="2016-11" db="EMBL/GenBank/DDBJ databases">
        <authorList>
            <person name="Jaros S."/>
            <person name="Januszkiewicz K."/>
            <person name="Wedrychowicz H."/>
        </authorList>
    </citation>
    <scope>NUCLEOTIDE SEQUENCE [LARGE SCALE GENOMIC DNA]</scope>
    <source>
        <strain evidence="7 8">ATCC 23634</strain>
    </source>
</reference>
<evidence type="ECO:0000256" key="3">
    <source>
        <dbReference type="ARBA" id="ARBA00022692"/>
    </source>
</evidence>
<keyword evidence="5 6" id="KW-0472">Membrane</keyword>
<dbReference type="STRING" id="665118.SAMN02983003_0964"/>
<organism evidence="7 8">
    <name type="scientific">Devosia enhydra</name>
    <dbReference type="NCBI Taxonomy" id="665118"/>
    <lineage>
        <taxon>Bacteria</taxon>
        <taxon>Pseudomonadati</taxon>
        <taxon>Pseudomonadota</taxon>
        <taxon>Alphaproteobacteria</taxon>
        <taxon>Hyphomicrobiales</taxon>
        <taxon>Devosiaceae</taxon>
        <taxon>Devosia</taxon>
    </lineage>
</organism>
<keyword evidence="8" id="KW-1185">Reference proteome</keyword>
<evidence type="ECO:0000313" key="7">
    <source>
        <dbReference type="EMBL" id="SFZ82249.1"/>
    </source>
</evidence>
<name>A0A1K2HUM4_9HYPH</name>
<proteinExistence type="predicted"/>
<feature type="transmembrane region" description="Helical" evidence="6">
    <location>
        <begin position="182"/>
        <end position="202"/>
    </location>
</feature>
<keyword evidence="2" id="KW-1003">Cell membrane</keyword>
<evidence type="ECO:0000256" key="6">
    <source>
        <dbReference type="SAM" id="Phobius"/>
    </source>
</evidence>
<feature type="transmembrane region" description="Helical" evidence="6">
    <location>
        <begin position="75"/>
        <end position="92"/>
    </location>
</feature>
<protein>
    <submittedName>
        <fullName evidence="7">Threonine/homoserine/homoserine lactone efflux protein</fullName>
    </submittedName>
</protein>
<dbReference type="PIRSF" id="PIRSF006324">
    <property type="entry name" value="LeuE"/>
    <property type="match status" value="1"/>
</dbReference>
<feature type="transmembrane region" description="Helical" evidence="6">
    <location>
        <begin position="112"/>
        <end position="138"/>
    </location>
</feature>
<dbReference type="RefSeq" id="WP_072339474.1">
    <property type="nucleotide sequence ID" value="NZ_FPKU01000001.1"/>
</dbReference>
<dbReference type="Pfam" id="PF01810">
    <property type="entry name" value="LysE"/>
    <property type="match status" value="1"/>
</dbReference>
<evidence type="ECO:0000256" key="1">
    <source>
        <dbReference type="ARBA" id="ARBA00004651"/>
    </source>
</evidence>
<feature type="transmembrane region" description="Helical" evidence="6">
    <location>
        <begin position="41"/>
        <end position="69"/>
    </location>
</feature>
<dbReference type="PANTHER" id="PTHR30086">
    <property type="entry name" value="ARGININE EXPORTER PROTEIN ARGO"/>
    <property type="match status" value="1"/>
</dbReference>
<evidence type="ECO:0000256" key="5">
    <source>
        <dbReference type="ARBA" id="ARBA00023136"/>
    </source>
</evidence>
<comment type="subcellular location">
    <subcellularLocation>
        <location evidence="1">Cell membrane</location>
        <topology evidence="1">Multi-pass membrane protein</topology>
    </subcellularLocation>
</comment>
<feature type="transmembrane region" description="Helical" evidence="6">
    <location>
        <begin position="144"/>
        <end position="170"/>
    </location>
</feature>
<dbReference type="InterPro" id="IPR001123">
    <property type="entry name" value="LeuE-type"/>
</dbReference>
<feature type="transmembrane region" description="Helical" evidence="6">
    <location>
        <begin position="6"/>
        <end position="29"/>
    </location>
</feature>
<dbReference type="EMBL" id="FPKU01000001">
    <property type="protein sequence ID" value="SFZ82249.1"/>
    <property type="molecule type" value="Genomic_DNA"/>
</dbReference>
<keyword evidence="4 6" id="KW-1133">Transmembrane helix</keyword>
<sequence length="206" mass="21681">MIDPALLVPYVIACLALAIVPGPTVTVIVANALSRGTGAGLAIVAGTQAGFLVMTAVVALGMQALVAFMGWAFDWIKLVGAAYLIWLGYRMLRSDGHLGRAEADHRRSRVRLAVEGFLVILSNPKALIFLGAFLPQFVDPSRPAFGQVVVLGLIFMTIAGSTDALYAVIAGQARGLLSAARVRLISRGSGLILMLGGVWLALQKRA</sequence>
<dbReference type="PANTHER" id="PTHR30086:SF20">
    <property type="entry name" value="ARGININE EXPORTER PROTEIN ARGO-RELATED"/>
    <property type="match status" value="1"/>
</dbReference>
<evidence type="ECO:0000313" key="8">
    <source>
        <dbReference type="Proteomes" id="UP000183447"/>
    </source>
</evidence>
<keyword evidence="3 6" id="KW-0812">Transmembrane</keyword>
<evidence type="ECO:0000256" key="4">
    <source>
        <dbReference type="ARBA" id="ARBA00022989"/>
    </source>
</evidence>
<accession>A0A1K2HUM4</accession>
<dbReference type="OrthoDB" id="9804822at2"/>
<dbReference type="Proteomes" id="UP000183447">
    <property type="component" value="Unassembled WGS sequence"/>
</dbReference>
<evidence type="ECO:0000256" key="2">
    <source>
        <dbReference type="ARBA" id="ARBA00022475"/>
    </source>
</evidence>
<dbReference type="GO" id="GO:0015171">
    <property type="term" value="F:amino acid transmembrane transporter activity"/>
    <property type="evidence" value="ECO:0007669"/>
    <property type="project" value="TreeGrafter"/>
</dbReference>
<gene>
    <name evidence="7" type="ORF">SAMN02983003_0964</name>
</gene>
<dbReference type="GO" id="GO:0005886">
    <property type="term" value="C:plasma membrane"/>
    <property type="evidence" value="ECO:0007669"/>
    <property type="project" value="UniProtKB-SubCell"/>
</dbReference>